<name>A0A915CLM7_9BILA</name>
<dbReference type="SUPFAM" id="SSF57959">
    <property type="entry name" value="Leucine zipper domain"/>
    <property type="match status" value="1"/>
</dbReference>
<dbReference type="Proteomes" id="UP000887574">
    <property type="component" value="Unplaced"/>
</dbReference>
<evidence type="ECO:0000256" key="1">
    <source>
        <dbReference type="ARBA" id="ARBA00006882"/>
    </source>
</evidence>
<evidence type="ECO:0000256" key="2">
    <source>
        <dbReference type="ARBA" id="ARBA00023015"/>
    </source>
</evidence>
<feature type="compositionally biased region" description="Low complexity" evidence="5">
    <location>
        <begin position="178"/>
        <end position="211"/>
    </location>
</feature>
<dbReference type="PROSITE" id="PS50217">
    <property type="entry name" value="BZIP"/>
    <property type="match status" value="1"/>
</dbReference>
<dbReference type="PRINTS" id="PR00043">
    <property type="entry name" value="LEUZIPPRJUN"/>
</dbReference>
<dbReference type="Pfam" id="PF00170">
    <property type="entry name" value="bZIP_1"/>
    <property type="match status" value="1"/>
</dbReference>
<dbReference type="CDD" id="cd14696">
    <property type="entry name" value="bZIP_Jun"/>
    <property type="match status" value="1"/>
</dbReference>
<evidence type="ECO:0000313" key="8">
    <source>
        <dbReference type="WBParaSite" id="jg10280"/>
    </source>
</evidence>
<feature type="compositionally biased region" description="Polar residues" evidence="5">
    <location>
        <begin position="378"/>
        <end position="401"/>
    </location>
</feature>
<feature type="compositionally biased region" description="Low complexity" evidence="5">
    <location>
        <begin position="36"/>
        <end position="51"/>
    </location>
</feature>
<dbReference type="GO" id="GO:0042127">
    <property type="term" value="P:regulation of cell population proliferation"/>
    <property type="evidence" value="ECO:0007669"/>
    <property type="project" value="TreeGrafter"/>
</dbReference>
<dbReference type="PROSITE" id="PS00036">
    <property type="entry name" value="BZIP_BASIC"/>
    <property type="match status" value="1"/>
</dbReference>
<dbReference type="Pfam" id="PF03957">
    <property type="entry name" value="Jun"/>
    <property type="match status" value="1"/>
</dbReference>
<comment type="similarity">
    <text evidence="1">Belongs to the bZIP family. Jun subfamily.</text>
</comment>
<feature type="compositionally biased region" description="Gly residues" evidence="5">
    <location>
        <begin position="410"/>
        <end position="420"/>
    </location>
</feature>
<dbReference type="InterPro" id="IPR002112">
    <property type="entry name" value="Leuzip_Jun"/>
</dbReference>
<dbReference type="SMART" id="SM00338">
    <property type="entry name" value="BRLZ"/>
    <property type="match status" value="1"/>
</dbReference>
<feature type="region of interest" description="Disordered" evidence="5">
    <location>
        <begin position="24"/>
        <end position="51"/>
    </location>
</feature>
<protein>
    <submittedName>
        <fullName evidence="8">BZIP domain-containing protein</fullName>
    </submittedName>
</protein>
<dbReference type="GO" id="GO:0005667">
    <property type="term" value="C:transcription regulator complex"/>
    <property type="evidence" value="ECO:0007669"/>
    <property type="project" value="TreeGrafter"/>
</dbReference>
<dbReference type="InterPro" id="IPR005643">
    <property type="entry name" value="JNK"/>
</dbReference>
<dbReference type="GO" id="GO:0051726">
    <property type="term" value="P:regulation of cell cycle"/>
    <property type="evidence" value="ECO:0007669"/>
    <property type="project" value="TreeGrafter"/>
</dbReference>
<feature type="region of interest" description="Disordered" evidence="5">
    <location>
        <begin position="172"/>
        <end position="232"/>
    </location>
</feature>
<evidence type="ECO:0000256" key="4">
    <source>
        <dbReference type="ARBA" id="ARBA00023163"/>
    </source>
</evidence>
<evidence type="ECO:0000313" key="7">
    <source>
        <dbReference type="Proteomes" id="UP000887574"/>
    </source>
</evidence>
<keyword evidence="4" id="KW-0804">Transcription</keyword>
<dbReference type="WBParaSite" id="jg10280">
    <property type="protein sequence ID" value="jg10280"/>
    <property type="gene ID" value="jg10280"/>
</dbReference>
<keyword evidence="2" id="KW-0805">Transcription regulation</keyword>
<feature type="region of interest" description="Disordered" evidence="5">
    <location>
        <begin position="378"/>
        <end position="451"/>
    </location>
</feature>
<feature type="compositionally biased region" description="Polar residues" evidence="5">
    <location>
        <begin position="24"/>
        <end position="35"/>
    </location>
</feature>
<dbReference type="GO" id="GO:0000981">
    <property type="term" value="F:DNA-binding transcription factor activity, RNA polymerase II-specific"/>
    <property type="evidence" value="ECO:0007669"/>
    <property type="project" value="TreeGrafter"/>
</dbReference>
<dbReference type="Gene3D" id="1.20.5.170">
    <property type="match status" value="1"/>
</dbReference>
<dbReference type="PANTHER" id="PTHR11462">
    <property type="entry name" value="JUN TRANSCRIPTION FACTOR-RELATED"/>
    <property type="match status" value="1"/>
</dbReference>
<evidence type="ECO:0000256" key="5">
    <source>
        <dbReference type="SAM" id="MobiDB-lite"/>
    </source>
</evidence>
<accession>A0A915CLM7</accession>
<organism evidence="7 8">
    <name type="scientific">Ditylenchus dipsaci</name>
    <dbReference type="NCBI Taxonomy" id="166011"/>
    <lineage>
        <taxon>Eukaryota</taxon>
        <taxon>Metazoa</taxon>
        <taxon>Ecdysozoa</taxon>
        <taxon>Nematoda</taxon>
        <taxon>Chromadorea</taxon>
        <taxon>Rhabditida</taxon>
        <taxon>Tylenchina</taxon>
        <taxon>Tylenchomorpha</taxon>
        <taxon>Sphaerularioidea</taxon>
        <taxon>Anguinidae</taxon>
        <taxon>Anguininae</taxon>
        <taxon>Ditylenchus</taxon>
    </lineage>
</organism>
<proteinExistence type="inferred from homology"/>
<keyword evidence="3" id="KW-0238">DNA-binding</keyword>
<evidence type="ECO:0000256" key="3">
    <source>
        <dbReference type="ARBA" id="ARBA00023125"/>
    </source>
</evidence>
<evidence type="ECO:0000259" key="6">
    <source>
        <dbReference type="PROSITE" id="PS50217"/>
    </source>
</evidence>
<dbReference type="InterPro" id="IPR050946">
    <property type="entry name" value="AP-1_TF_bZIP"/>
</dbReference>
<keyword evidence="7" id="KW-1185">Reference proteome</keyword>
<dbReference type="InterPro" id="IPR004827">
    <property type="entry name" value="bZIP"/>
</dbReference>
<feature type="domain" description="BZIP" evidence="6">
    <location>
        <begin position="431"/>
        <end position="494"/>
    </location>
</feature>
<dbReference type="InterPro" id="IPR046347">
    <property type="entry name" value="bZIP_sf"/>
</dbReference>
<dbReference type="PANTHER" id="PTHR11462:SF35">
    <property type="entry name" value="TRANSCRIPTION FACTOR JRA"/>
    <property type="match status" value="1"/>
</dbReference>
<feature type="region of interest" description="Disordered" evidence="5">
    <location>
        <begin position="244"/>
        <end position="273"/>
    </location>
</feature>
<reference evidence="8" key="1">
    <citation type="submission" date="2022-11" db="UniProtKB">
        <authorList>
            <consortium name="WormBaseParasite"/>
        </authorList>
    </citation>
    <scope>IDENTIFICATION</scope>
</reference>
<sequence length="510" mass="55522">MTSNGPLSVNGFMMDENTSAQLFAQQPSVSSTTTASEPDSSSVYSSNSSVESMRDRTHLTLDFKGMKPRTANHLVPADSTVSPLSLPKDLIDSILLSPEKFLNLPQSLLFVASAKQQAQQTIAETPTPTKFIYPKNVTKAQEIFAEGFQKALQKHSKVSFVLVDTHLAVPPGPPTLNPSPLLLSTSNTETANNTSTVTSTTPAPATTEVVTGPPKSVTETGSNKRKLTVSSQKKNLDLPTIVVVSTSGQPSPTSSLSSSSSTSSFSSSKKAKLEEKHLAAKEKTATELLGEIYNKLDPNNAQNYMDLFHHHQQSLNTNFMNNFASANNTNVNGNSAAQSMMQFSHSPPQQHQMAQQHHSPLPAHMIKQENPMANLFQSSMLPPQLNGSANSDFRSSSLRNCSSTASTSGSNGGGPIGYGSGSSFDMDDQERKKLERKRARNRQAASKCRQRKMERITELEQQVQIERQRASSLASDVDHLKRTIVELNHQLDRHRTAGCPISIPFKQFLN</sequence>
<dbReference type="GO" id="GO:0000978">
    <property type="term" value="F:RNA polymerase II cis-regulatory region sequence-specific DNA binding"/>
    <property type="evidence" value="ECO:0007669"/>
    <property type="project" value="TreeGrafter"/>
</dbReference>
<dbReference type="AlphaFoldDB" id="A0A915CLM7"/>
<feature type="compositionally biased region" description="Low complexity" evidence="5">
    <location>
        <begin position="245"/>
        <end position="268"/>
    </location>
</feature>